<dbReference type="AlphaFoldDB" id="A0AAD3CLY0"/>
<feature type="compositionally biased region" description="Polar residues" evidence="1">
    <location>
        <begin position="182"/>
        <end position="191"/>
    </location>
</feature>
<feature type="compositionally biased region" description="Basic residues" evidence="1">
    <location>
        <begin position="336"/>
        <end position="345"/>
    </location>
</feature>
<feature type="region of interest" description="Disordered" evidence="1">
    <location>
        <begin position="157"/>
        <end position="229"/>
    </location>
</feature>
<evidence type="ECO:0000313" key="4">
    <source>
        <dbReference type="Proteomes" id="UP001054902"/>
    </source>
</evidence>
<sequence length="345" mass="39075">MSSRDAEQVKKEIIRFIIDTIHQKSGRFLSQNPNTKEWETVSDDKVQKKTGQALREDAPKLQKMNRISQYFGNQAYTNKMTYHVNDVEILLEQINSREAVGSFPQTQSALPTQPVDPSVAVSSVHSSTPTPTTQPHALPHSPHSWCCSYQPFHPAHTPSYQGISSPRNTIHRHRSSDVSPPYHSSQRNLPSSLLEHGPIKREGSASPVWSSTIQKHHPGFKNSDREGQHSSLYKNAKLPLEQKQSHPSGDDKPHQQVHDTVAEDESSNIEPIPFEVTVFTPERQQKPVTEQSYPELDDLDNVFFEARIDEALGPFRDEEACESSHEHSTELNPKLFHPKRRHGDS</sequence>
<feature type="compositionally biased region" description="Polar residues" evidence="1">
    <location>
        <begin position="158"/>
        <end position="168"/>
    </location>
</feature>
<feature type="compositionally biased region" description="Basic and acidic residues" evidence="1">
    <location>
        <begin position="248"/>
        <end position="261"/>
    </location>
</feature>
<dbReference type="InterPro" id="IPR049227">
    <property type="entry name" value="DUF6824"/>
</dbReference>
<accession>A0AAD3CLY0</accession>
<reference evidence="3 4" key="1">
    <citation type="journal article" date="2021" name="Sci. Rep.">
        <title>The genome of the diatom Chaetoceros tenuissimus carries an ancient integrated fragment of an extant virus.</title>
        <authorList>
            <person name="Hongo Y."/>
            <person name="Kimura K."/>
            <person name="Takaki Y."/>
            <person name="Yoshida Y."/>
            <person name="Baba S."/>
            <person name="Kobayashi G."/>
            <person name="Nagasaki K."/>
            <person name="Hano T."/>
            <person name="Tomaru Y."/>
        </authorList>
    </citation>
    <scope>NUCLEOTIDE SEQUENCE [LARGE SCALE GENOMIC DNA]</scope>
    <source>
        <strain evidence="3 4">NIES-3715</strain>
    </source>
</reference>
<dbReference type="EMBL" id="BLLK01000027">
    <property type="protein sequence ID" value="GFH48368.1"/>
    <property type="molecule type" value="Genomic_DNA"/>
</dbReference>
<proteinExistence type="predicted"/>
<feature type="region of interest" description="Disordered" evidence="1">
    <location>
        <begin position="241"/>
        <end position="271"/>
    </location>
</feature>
<evidence type="ECO:0000313" key="3">
    <source>
        <dbReference type="EMBL" id="GFH48368.1"/>
    </source>
</evidence>
<dbReference type="Pfam" id="PF20710">
    <property type="entry name" value="DUF6824"/>
    <property type="match status" value="1"/>
</dbReference>
<protein>
    <recommendedName>
        <fullName evidence="2">DUF6824 domain-containing protein</fullName>
    </recommendedName>
</protein>
<feature type="domain" description="DUF6824" evidence="2">
    <location>
        <begin position="7"/>
        <end position="56"/>
    </location>
</feature>
<comment type="caution">
    <text evidence="3">The sequence shown here is derived from an EMBL/GenBank/DDBJ whole genome shotgun (WGS) entry which is preliminary data.</text>
</comment>
<dbReference type="Proteomes" id="UP001054902">
    <property type="component" value="Unassembled WGS sequence"/>
</dbReference>
<name>A0AAD3CLY0_9STRA</name>
<feature type="compositionally biased region" description="Low complexity" evidence="1">
    <location>
        <begin position="113"/>
        <end position="137"/>
    </location>
</feature>
<gene>
    <name evidence="3" type="ORF">CTEN210_04844</name>
</gene>
<organism evidence="3 4">
    <name type="scientific">Chaetoceros tenuissimus</name>
    <dbReference type="NCBI Taxonomy" id="426638"/>
    <lineage>
        <taxon>Eukaryota</taxon>
        <taxon>Sar</taxon>
        <taxon>Stramenopiles</taxon>
        <taxon>Ochrophyta</taxon>
        <taxon>Bacillariophyta</taxon>
        <taxon>Coscinodiscophyceae</taxon>
        <taxon>Chaetocerotophycidae</taxon>
        <taxon>Chaetocerotales</taxon>
        <taxon>Chaetocerotaceae</taxon>
        <taxon>Chaetoceros</taxon>
    </lineage>
</organism>
<keyword evidence="4" id="KW-1185">Reference proteome</keyword>
<feature type="region of interest" description="Disordered" evidence="1">
    <location>
        <begin position="317"/>
        <end position="345"/>
    </location>
</feature>
<feature type="region of interest" description="Disordered" evidence="1">
    <location>
        <begin position="102"/>
        <end position="141"/>
    </location>
</feature>
<evidence type="ECO:0000256" key="1">
    <source>
        <dbReference type="SAM" id="MobiDB-lite"/>
    </source>
</evidence>
<evidence type="ECO:0000259" key="2">
    <source>
        <dbReference type="Pfam" id="PF20710"/>
    </source>
</evidence>
<feature type="compositionally biased region" description="Basic and acidic residues" evidence="1">
    <location>
        <begin position="317"/>
        <end position="329"/>
    </location>
</feature>